<accession>A0A3M7Q4W1</accession>
<proteinExistence type="predicted"/>
<organism evidence="1 2">
    <name type="scientific">Brachionus plicatilis</name>
    <name type="common">Marine rotifer</name>
    <name type="synonym">Brachionus muelleri</name>
    <dbReference type="NCBI Taxonomy" id="10195"/>
    <lineage>
        <taxon>Eukaryota</taxon>
        <taxon>Metazoa</taxon>
        <taxon>Spiralia</taxon>
        <taxon>Gnathifera</taxon>
        <taxon>Rotifera</taxon>
        <taxon>Eurotatoria</taxon>
        <taxon>Monogononta</taxon>
        <taxon>Pseudotrocha</taxon>
        <taxon>Ploima</taxon>
        <taxon>Brachionidae</taxon>
        <taxon>Brachionus</taxon>
    </lineage>
</organism>
<evidence type="ECO:0000313" key="1">
    <source>
        <dbReference type="EMBL" id="RNA06496.1"/>
    </source>
</evidence>
<keyword evidence="2" id="KW-1185">Reference proteome</keyword>
<sequence length="62" mass="7491">YYNFSNILFDIALYSSQKFYSIELFKTFDLTSKFFKVTIIIESAEFKQRKKTKKDKQFLGKN</sequence>
<dbReference type="Proteomes" id="UP000276133">
    <property type="component" value="Unassembled WGS sequence"/>
</dbReference>
<dbReference type="EMBL" id="REGN01007372">
    <property type="protein sequence ID" value="RNA06496.1"/>
    <property type="molecule type" value="Genomic_DNA"/>
</dbReference>
<feature type="non-terminal residue" evidence="1">
    <location>
        <position position="1"/>
    </location>
</feature>
<evidence type="ECO:0000313" key="2">
    <source>
        <dbReference type="Proteomes" id="UP000276133"/>
    </source>
</evidence>
<dbReference type="AlphaFoldDB" id="A0A3M7Q4W1"/>
<reference evidence="1 2" key="1">
    <citation type="journal article" date="2018" name="Sci. Rep.">
        <title>Genomic signatures of local adaptation to the degree of environmental predictability in rotifers.</title>
        <authorList>
            <person name="Franch-Gras L."/>
            <person name="Hahn C."/>
            <person name="Garcia-Roger E.M."/>
            <person name="Carmona M.J."/>
            <person name="Serra M."/>
            <person name="Gomez A."/>
        </authorList>
    </citation>
    <scope>NUCLEOTIDE SEQUENCE [LARGE SCALE GENOMIC DNA]</scope>
    <source>
        <strain evidence="1">HYR1</strain>
    </source>
</reference>
<name>A0A3M7Q4W1_BRAPC</name>
<gene>
    <name evidence="1" type="ORF">BpHYR1_025846</name>
</gene>
<comment type="caution">
    <text evidence="1">The sequence shown here is derived from an EMBL/GenBank/DDBJ whole genome shotgun (WGS) entry which is preliminary data.</text>
</comment>
<protein>
    <submittedName>
        <fullName evidence="1">Uncharacterized protein</fullName>
    </submittedName>
</protein>